<dbReference type="Pfam" id="PF12867">
    <property type="entry name" value="DinB_2"/>
    <property type="match status" value="1"/>
</dbReference>
<feature type="region of interest" description="Disordered" evidence="1">
    <location>
        <begin position="220"/>
        <end position="241"/>
    </location>
</feature>
<feature type="compositionally biased region" description="Polar residues" evidence="1">
    <location>
        <begin position="224"/>
        <end position="241"/>
    </location>
</feature>
<proteinExistence type="predicted"/>
<evidence type="ECO:0000313" key="3">
    <source>
        <dbReference type="EMBL" id="GIE98536.1"/>
    </source>
</evidence>
<evidence type="ECO:0000256" key="1">
    <source>
        <dbReference type="SAM" id="MobiDB-lite"/>
    </source>
</evidence>
<feature type="domain" description="DinB-like" evidence="2">
    <location>
        <begin position="41"/>
        <end position="202"/>
    </location>
</feature>
<dbReference type="InterPro" id="IPR024775">
    <property type="entry name" value="DinB-like"/>
</dbReference>
<reference evidence="3" key="1">
    <citation type="submission" date="2021-01" db="EMBL/GenBank/DDBJ databases">
        <title>Whole genome shotgun sequence of Actinoplanes rishiriensis NBRC 108556.</title>
        <authorList>
            <person name="Komaki H."/>
            <person name="Tamura T."/>
        </authorList>
    </citation>
    <scope>NUCLEOTIDE SEQUENCE</scope>
    <source>
        <strain evidence="3">NBRC 108556</strain>
    </source>
</reference>
<gene>
    <name evidence="3" type="ORF">Ari01nite_60010</name>
</gene>
<evidence type="ECO:0000259" key="2">
    <source>
        <dbReference type="Pfam" id="PF12867"/>
    </source>
</evidence>
<dbReference type="Proteomes" id="UP000636960">
    <property type="component" value="Unassembled WGS sequence"/>
</dbReference>
<organism evidence="3 4">
    <name type="scientific">Paractinoplanes rishiriensis</name>
    <dbReference type="NCBI Taxonomy" id="1050105"/>
    <lineage>
        <taxon>Bacteria</taxon>
        <taxon>Bacillati</taxon>
        <taxon>Actinomycetota</taxon>
        <taxon>Actinomycetes</taxon>
        <taxon>Micromonosporales</taxon>
        <taxon>Micromonosporaceae</taxon>
        <taxon>Paractinoplanes</taxon>
    </lineage>
</organism>
<dbReference type="SUPFAM" id="SSF109854">
    <property type="entry name" value="DinB/YfiT-like putative metalloenzymes"/>
    <property type="match status" value="1"/>
</dbReference>
<sequence length="241" mass="26786">MEPGWHDGGYRRAASICRDRIAGRPYCHPVDVDWNAELVDQLEWHWQHQLRPRLDGLTDDEYYWQPVAGCWTLSRRGQSSAPMSIGVGDFTLDYAEQPHGREPVTTIAWRLAHMIAVFGPPSVPHFEGTRLEHPRVAYSGTADGALRQLDDGYEAWIRDVRGLGSAGLAVRQGALSPPEYADAPLAKLIMHVHREAIHHGAEVSLLRDLYLWKTDRGISRAPVQPSTANSPTGLASTPDAT</sequence>
<dbReference type="InterPro" id="IPR034660">
    <property type="entry name" value="DinB/YfiT-like"/>
</dbReference>
<name>A0A919K0A8_9ACTN</name>
<dbReference type="AlphaFoldDB" id="A0A919K0A8"/>
<dbReference type="EMBL" id="BOMV01000063">
    <property type="protein sequence ID" value="GIE98536.1"/>
    <property type="molecule type" value="Genomic_DNA"/>
</dbReference>
<evidence type="ECO:0000313" key="4">
    <source>
        <dbReference type="Proteomes" id="UP000636960"/>
    </source>
</evidence>
<protein>
    <recommendedName>
        <fullName evidence="2">DinB-like domain-containing protein</fullName>
    </recommendedName>
</protein>
<comment type="caution">
    <text evidence="3">The sequence shown here is derived from an EMBL/GenBank/DDBJ whole genome shotgun (WGS) entry which is preliminary data.</text>
</comment>
<accession>A0A919K0A8</accession>
<keyword evidence="4" id="KW-1185">Reference proteome</keyword>